<keyword evidence="2" id="KW-1185">Reference proteome</keyword>
<protein>
    <recommendedName>
        <fullName evidence="3">ATP-grasp domain-containing protein</fullName>
    </recommendedName>
</protein>
<evidence type="ECO:0008006" key="3">
    <source>
        <dbReference type="Google" id="ProtNLM"/>
    </source>
</evidence>
<name>A0AAW5MW96_9BACT</name>
<dbReference type="AlphaFoldDB" id="A0AAW5MW96"/>
<organism evidence="1 2">
    <name type="scientific">Phocaeicola barnesiae</name>
    <dbReference type="NCBI Taxonomy" id="376804"/>
    <lineage>
        <taxon>Bacteria</taxon>
        <taxon>Pseudomonadati</taxon>
        <taxon>Bacteroidota</taxon>
        <taxon>Bacteroidia</taxon>
        <taxon>Bacteroidales</taxon>
        <taxon>Bacteroidaceae</taxon>
        <taxon>Phocaeicola</taxon>
    </lineage>
</organism>
<proteinExistence type="predicted"/>
<dbReference type="Proteomes" id="UP001204579">
    <property type="component" value="Unassembled WGS sequence"/>
</dbReference>
<accession>A0AAW5MW96</accession>
<evidence type="ECO:0000313" key="1">
    <source>
        <dbReference type="EMBL" id="MCR8872568.1"/>
    </source>
</evidence>
<dbReference type="RefSeq" id="WP_258335133.1">
    <property type="nucleotide sequence ID" value="NZ_JANRHJ010000001.1"/>
</dbReference>
<dbReference type="SUPFAM" id="SSF56059">
    <property type="entry name" value="Glutathione synthetase ATP-binding domain-like"/>
    <property type="match status" value="1"/>
</dbReference>
<gene>
    <name evidence="1" type="ORF">NW209_00775</name>
</gene>
<dbReference type="EMBL" id="JANRHJ010000001">
    <property type="protein sequence ID" value="MCR8872568.1"/>
    <property type="molecule type" value="Genomic_DNA"/>
</dbReference>
<comment type="caution">
    <text evidence="1">The sequence shown here is derived from an EMBL/GenBank/DDBJ whole genome shotgun (WGS) entry which is preliminary data.</text>
</comment>
<evidence type="ECO:0000313" key="2">
    <source>
        <dbReference type="Proteomes" id="UP001204579"/>
    </source>
</evidence>
<sequence>MNGWLYLFNPEHDMALANFTPYYRPPREIIRMGQDLSYLPLWYAEKGSGVKVADECLSASFLAECISMGVHPGGVTATTWEGTSISPWGWDPALVNRLRSEGVPAERCPDEAELRRIRFLSGRQRCVEVLKQFGDMDGICGKAVECLTIDDVRNFMEDAGETILKSPWSGSGRGLLRISPDSWSENVEGWVARIIRTQGGIMGEPLYQKVCDFAMEFYADGIAGVSFAGYSLFETDSHGNYKLNLLLPDSVIEKRLSEYVPWETMYAVKGRLLSCLRALLGGDYTGYLGVDMMICHEAGKYVIHPCVEINLRMNMGVVSRLFFDRYVAPSSSGKYVVEHFQADGEAIEKHHRLMAESPLSVSDEGRILQGYLSLTPVVSETRYQAYVEVENGEGR</sequence>
<reference evidence="1 2" key="1">
    <citation type="submission" date="2022-08" db="EMBL/GenBank/DDBJ databases">
        <authorList>
            <person name="Zeman M."/>
            <person name="Kubasova T."/>
        </authorList>
    </citation>
    <scope>NUCLEOTIDE SEQUENCE [LARGE SCALE GENOMIC DNA]</scope>
    <source>
        <strain evidence="1 2">ET62</strain>
    </source>
</reference>